<gene>
    <name evidence="1" type="ORF">AMAG_16549</name>
</gene>
<protein>
    <recommendedName>
        <fullName evidence="3">F-box domain-containing protein</fullName>
    </recommendedName>
</protein>
<dbReference type="EMBL" id="GG745380">
    <property type="protein sequence ID" value="KNE72506.1"/>
    <property type="molecule type" value="Genomic_DNA"/>
</dbReference>
<dbReference type="Proteomes" id="UP000054350">
    <property type="component" value="Unassembled WGS sequence"/>
</dbReference>
<name>A0A0L0TCV4_ALLM3</name>
<dbReference type="Gene3D" id="3.80.10.10">
    <property type="entry name" value="Ribonuclease Inhibitor"/>
    <property type="match status" value="1"/>
</dbReference>
<accession>A0A0L0TCV4</accession>
<dbReference type="InterPro" id="IPR032675">
    <property type="entry name" value="LRR_dom_sf"/>
</dbReference>
<reference evidence="1 2" key="1">
    <citation type="submission" date="2009-11" db="EMBL/GenBank/DDBJ databases">
        <title>Annotation of Allomyces macrogynus ATCC 38327.</title>
        <authorList>
            <consortium name="The Broad Institute Genome Sequencing Platform"/>
            <person name="Russ C."/>
            <person name="Cuomo C."/>
            <person name="Burger G."/>
            <person name="Gray M.W."/>
            <person name="Holland P.W.H."/>
            <person name="King N."/>
            <person name="Lang F.B.F."/>
            <person name="Roger A.J."/>
            <person name="Ruiz-Trillo I."/>
            <person name="Young S.K."/>
            <person name="Zeng Q."/>
            <person name="Gargeya S."/>
            <person name="Fitzgerald M."/>
            <person name="Haas B."/>
            <person name="Abouelleil A."/>
            <person name="Alvarado L."/>
            <person name="Arachchi H.M."/>
            <person name="Berlin A."/>
            <person name="Chapman S.B."/>
            <person name="Gearin G."/>
            <person name="Goldberg J."/>
            <person name="Griggs A."/>
            <person name="Gujja S."/>
            <person name="Hansen M."/>
            <person name="Heiman D."/>
            <person name="Howarth C."/>
            <person name="Larimer J."/>
            <person name="Lui A."/>
            <person name="MacDonald P.J.P."/>
            <person name="McCowen C."/>
            <person name="Montmayeur A."/>
            <person name="Murphy C."/>
            <person name="Neiman D."/>
            <person name="Pearson M."/>
            <person name="Priest M."/>
            <person name="Roberts A."/>
            <person name="Saif S."/>
            <person name="Shea T."/>
            <person name="Sisk P."/>
            <person name="Stolte C."/>
            <person name="Sykes S."/>
            <person name="Wortman J."/>
            <person name="Nusbaum C."/>
            <person name="Birren B."/>
        </authorList>
    </citation>
    <scope>NUCLEOTIDE SEQUENCE [LARGE SCALE GENOMIC DNA]</scope>
    <source>
        <strain evidence="1 2">ATCC 38327</strain>
    </source>
</reference>
<keyword evidence="2" id="KW-1185">Reference proteome</keyword>
<dbReference type="AlphaFoldDB" id="A0A0L0TCV4"/>
<proteinExistence type="predicted"/>
<evidence type="ECO:0008006" key="3">
    <source>
        <dbReference type="Google" id="ProtNLM"/>
    </source>
</evidence>
<evidence type="ECO:0000313" key="1">
    <source>
        <dbReference type="EMBL" id="KNE72506.1"/>
    </source>
</evidence>
<dbReference type="VEuPathDB" id="FungiDB:AMAG_16549"/>
<organism evidence="1 2">
    <name type="scientific">Allomyces macrogynus (strain ATCC 38327)</name>
    <name type="common">Allomyces javanicus var. macrogynus</name>
    <dbReference type="NCBI Taxonomy" id="578462"/>
    <lineage>
        <taxon>Eukaryota</taxon>
        <taxon>Fungi</taxon>
        <taxon>Fungi incertae sedis</taxon>
        <taxon>Blastocladiomycota</taxon>
        <taxon>Blastocladiomycetes</taxon>
        <taxon>Blastocladiales</taxon>
        <taxon>Blastocladiaceae</taxon>
        <taxon>Allomyces</taxon>
    </lineage>
</organism>
<dbReference type="SUPFAM" id="SSF52047">
    <property type="entry name" value="RNI-like"/>
    <property type="match status" value="1"/>
</dbReference>
<evidence type="ECO:0000313" key="2">
    <source>
        <dbReference type="Proteomes" id="UP000054350"/>
    </source>
</evidence>
<reference evidence="2" key="2">
    <citation type="submission" date="2009-11" db="EMBL/GenBank/DDBJ databases">
        <title>The Genome Sequence of Allomyces macrogynus strain ATCC 38327.</title>
        <authorList>
            <consortium name="The Broad Institute Genome Sequencing Platform"/>
            <person name="Russ C."/>
            <person name="Cuomo C."/>
            <person name="Shea T."/>
            <person name="Young S.K."/>
            <person name="Zeng Q."/>
            <person name="Koehrsen M."/>
            <person name="Haas B."/>
            <person name="Borodovsky M."/>
            <person name="Guigo R."/>
            <person name="Alvarado L."/>
            <person name="Berlin A."/>
            <person name="Borenstein D."/>
            <person name="Chen Z."/>
            <person name="Engels R."/>
            <person name="Freedman E."/>
            <person name="Gellesch M."/>
            <person name="Goldberg J."/>
            <person name="Griggs A."/>
            <person name="Gujja S."/>
            <person name="Heiman D."/>
            <person name="Hepburn T."/>
            <person name="Howarth C."/>
            <person name="Jen D."/>
            <person name="Larson L."/>
            <person name="Lewis B."/>
            <person name="Mehta T."/>
            <person name="Park D."/>
            <person name="Pearson M."/>
            <person name="Roberts A."/>
            <person name="Saif S."/>
            <person name="Shenoy N."/>
            <person name="Sisk P."/>
            <person name="Stolte C."/>
            <person name="Sykes S."/>
            <person name="Walk T."/>
            <person name="White J."/>
            <person name="Yandava C."/>
            <person name="Burger G."/>
            <person name="Gray M.W."/>
            <person name="Holland P.W.H."/>
            <person name="King N."/>
            <person name="Lang F.B.F."/>
            <person name="Roger A.J."/>
            <person name="Ruiz-Trillo I."/>
            <person name="Lander E."/>
            <person name="Nusbaum C."/>
        </authorList>
    </citation>
    <scope>NUCLEOTIDE SEQUENCE [LARGE SCALE GENOMIC DNA]</scope>
    <source>
        <strain evidence="2">ATCC 38327</strain>
    </source>
</reference>
<dbReference type="OrthoDB" id="10257561at2759"/>
<sequence>MFMTANQQPLHLILEELPDCALKLILLFLANNDRAALIQLARASPRLYAPAIAMAIRTAPAFWPLVSTDPATGRPQAYFGHSTSHAMSLGMGVDGDAITHGWKYGPPAGFVRGIYLIPTVFDWNKRTDPTHVAELNQQITNRPIGPIPFHQLRSLYLAGATLDLISPMLPHAQRVLLGCLDDLDVLEAILDEIDALGGLPETLATAETHFADKMLAASGADVPIRRLARLLTNSRVRDLSLSFDISIYSREWNKPFVLSASQWLMNHGLPPSLTTLRLDGLWGPHLDGSDMITPYTVGWPVSLRHFHLKVSKAYGNESVVVTQLLTSLAVAKVPNLVTLDVTGANFDQRDVTGAIVGALSATLTTLRLVQYYPRRPDPEDARHLCAVFQAIASKCPRLQSLHVEPKILFERNELTVLARDAIPELCGLANLNTLALVAWDLTAEVDSFWAALADAVPNLLVLDLSRNQIIDDGIVDQLMPLVQHGHLRRLVMTGNTKLSLDSQKILASMIHQAQRARRAAAVQ</sequence>